<dbReference type="AlphaFoldDB" id="A0A0E9R350"/>
<reference evidence="1" key="1">
    <citation type="submission" date="2014-11" db="EMBL/GenBank/DDBJ databases">
        <authorList>
            <person name="Amaro Gonzalez C."/>
        </authorList>
    </citation>
    <scope>NUCLEOTIDE SEQUENCE</scope>
</reference>
<dbReference type="EMBL" id="GBXM01084981">
    <property type="protein sequence ID" value="JAH23596.1"/>
    <property type="molecule type" value="Transcribed_RNA"/>
</dbReference>
<protein>
    <submittedName>
        <fullName evidence="1">Uncharacterized protein</fullName>
    </submittedName>
</protein>
<name>A0A0E9R350_ANGAN</name>
<reference evidence="1" key="2">
    <citation type="journal article" date="2015" name="Fish Shellfish Immunol.">
        <title>Early steps in the European eel (Anguilla anguilla)-Vibrio vulnificus interaction in the gills: Role of the RtxA13 toxin.</title>
        <authorList>
            <person name="Callol A."/>
            <person name="Pajuelo D."/>
            <person name="Ebbesson L."/>
            <person name="Teles M."/>
            <person name="MacKenzie S."/>
            <person name="Amaro C."/>
        </authorList>
    </citation>
    <scope>NUCLEOTIDE SEQUENCE</scope>
</reference>
<sequence>MNGNTLSVKECFKGVERSVVTGVRE</sequence>
<evidence type="ECO:0000313" key="1">
    <source>
        <dbReference type="EMBL" id="JAH23596.1"/>
    </source>
</evidence>
<accession>A0A0E9R350</accession>
<proteinExistence type="predicted"/>
<organism evidence="1">
    <name type="scientific">Anguilla anguilla</name>
    <name type="common">European freshwater eel</name>
    <name type="synonym">Muraena anguilla</name>
    <dbReference type="NCBI Taxonomy" id="7936"/>
    <lineage>
        <taxon>Eukaryota</taxon>
        <taxon>Metazoa</taxon>
        <taxon>Chordata</taxon>
        <taxon>Craniata</taxon>
        <taxon>Vertebrata</taxon>
        <taxon>Euteleostomi</taxon>
        <taxon>Actinopterygii</taxon>
        <taxon>Neopterygii</taxon>
        <taxon>Teleostei</taxon>
        <taxon>Anguilliformes</taxon>
        <taxon>Anguillidae</taxon>
        <taxon>Anguilla</taxon>
    </lineage>
</organism>